<evidence type="ECO:0000256" key="1">
    <source>
        <dbReference type="SAM" id="MobiDB-lite"/>
    </source>
</evidence>
<dbReference type="Gene3D" id="3.90.50.10">
    <property type="entry name" value="Photosynthetic Reaction Center, subunit H, domain 2"/>
    <property type="match status" value="1"/>
</dbReference>
<keyword evidence="5" id="KW-1185">Reference proteome</keyword>
<gene>
    <name evidence="4" type="ORF">B1813_05205</name>
</gene>
<proteinExistence type="predicted"/>
<dbReference type="STRING" id="1962155.B1813_05205"/>
<feature type="compositionally biased region" description="Low complexity" evidence="1">
    <location>
        <begin position="149"/>
        <end position="174"/>
    </location>
</feature>
<evidence type="ECO:0000313" key="5">
    <source>
        <dbReference type="Proteomes" id="UP000192591"/>
    </source>
</evidence>
<protein>
    <submittedName>
        <fullName evidence="4">Uncharacterized protein</fullName>
    </submittedName>
</protein>
<evidence type="ECO:0000313" key="4">
    <source>
        <dbReference type="EMBL" id="OQO93913.1"/>
    </source>
</evidence>
<accession>A0A1V9A9Z4</accession>
<dbReference type="InterPro" id="IPR027275">
    <property type="entry name" value="PRC-brl_dom"/>
</dbReference>
<dbReference type="AlphaFoldDB" id="A0A1V9A9Z4"/>
<feature type="domain" description="PRC-barrel" evidence="2">
    <location>
        <begin position="9"/>
        <end position="75"/>
    </location>
</feature>
<dbReference type="InterPro" id="IPR052967">
    <property type="entry name" value="Stress_Response_Assoc"/>
</dbReference>
<name>A0A1V9A9Z4_SACPI</name>
<evidence type="ECO:0000259" key="2">
    <source>
        <dbReference type="Pfam" id="PF05239"/>
    </source>
</evidence>
<dbReference type="PANTHER" id="PTHR38463">
    <property type="entry name" value="STRESS RESPONSE PROTEIN YSNF"/>
    <property type="match status" value="1"/>
</dbReference>
<dbReference type="PANTHER" id="PTHR38463:SF1">
    <property type="entry name" value="STRESS RESPONSE PROTEIN YSNF"/>
    <property type="match status" value="1"/>
</dbReference>
<feature type="compositionally biased region" description="Basic and acidic residues" evidence="1">
    <location>
        <begin position="109"/>
        <end position="134"/>
    </location>
</feature>
<dbReference type="EMBL" id="MWIH01000003">
    <property type="protein sequence ID" value="OQO93913.1"/>
    <property type="molecule type" value="Genomic_DNA"/>
</dbReference>
<dbReference type="GO" id="GO:0030077">
    <property type="term" value="C:plasma membrane light-harvesting complex"/>
    <property type="evidence" value="ECO:0007669"/>
    <property type="project" value="InterPro"/>
</dbReference>
<dbReference type="InterPro" id="IPR019060">
    <property type="entry name" value="DUF2382"/>
</dbReference>
<feature type="domain" description="DUF2382" evidence="3">
    <location>
        <begin position="176"/>
        <end position="285"/>
    </location>
</feature>
<dbReference type="Pfam" id="PF05239">
    <property type="entry name" value="PRC"/>
    <property type="match status" value="1"/>
</dbReference>
<dbReference type="InterPro" id="IPR014747">
    <property type="entry name" value="Bac_photo_RC_H_C"/>
</dbReference>
<feature type="region of interest" description="Disordered" evidence="1">
    <location>
        <begin position="206"/>
        <end position="300"/>
    </location>
</feature>
<dbReference type="Proteomes" id="UP000192591">
    <property type="component" value="Unassembled WGS sequence"/>
</dbReference>
<dbReference type="Pfam" id="PF09557">
    <property type="entry name" value="DUF2382"/>
    <property type="match status" value="1"/>
</dbReference>
<feature type="region of interest" description="Disordered" evidence="1">
    <location>
        <begin position="104"/>
        <end position="192"/>
    </location>
</feature>
<dbReference type="GO" id="GO:0019684">
    <property type="term" value="P:photosynthesis, light reaction"/>
    <property type="evidence" value="ECO:0007669"/>
    <property type="project" value="InterPro"/>
</dbReference>
<organism evidence="4 5">
    <name type="scientific">Saccharomonospora piscinae</name>
    <dbReference type="NCBI Taxonomy" id="687388"/>
    <lineage>
        <taxon>Bacteria</taxon>
        <taxon>Bacillati</taxon>
        <taxon>Actinomycetota</taxon>
        <taxon>Actinomycetes</taxon>
        <taxon>Pseudonocardiales</taxon>
        <taxon>Pseudonocardiaceae</taxon>
        <taxon>Saccharomonospora</taxon>
    </lineage>
</organism>
<dbReference type="InterPro" id="IPR011033">
    <property type="entry name" value="PRC_barrel-like_sf"/>
</dbReference>
<dbReference type="SUPFAM" id="SSF50346">
    <property type="entry name" value="PRC-barrel domain"/>
    <property type="match status" value="1"/>
</dbReference>
<comment type="caution">
    <text evidence="4">The sequence shown here is derived from an EMBL/GenBank/DDBJ whole genome shotgun (WGS) entry which is preliminary data.</text>
</comment>
<feature type="compositionally biased region" description="Basic and acidic residues" evidence="1">
    <location>
        <begin position="175"/>
        <end position="192"/>
    </location>
</feature>
<evidence type="ECO:0000259" key="3">
    <source>
        <dbReference type="Pfam" id="PF09557"/>
    </source>
</evidence>
<reference evidence="4 5" key="1">
    <citation type="submission" date="2017-02" db="EMBL/GenBank/DDBJ databases">
        <title>Draft genome of Saccharomonospora sp. 154.</title>
        <authorList>
            <person name="Alonso-Carmona G.S."/>
            <person name="De La Haba R."/>
            <person name="Vera-Gargallo B."/>
            <person name="Sandoval-Trujillo A.H."/>
            <person name="Ramirez-Duran N."/>
            <person name="Ventosa A."/>
        </authorList>
    </citation>
    <scope>NUCLEOTIDE SEQUENCE [LARGE SCALE GENOMIC DNA]</scope>
    <source>
        <strain evidence="4 5">LRS4.154</strain>
    </source>
</reference>
<feature type="compositionally biased region" description="Basic and acidic residues" evidence="1">
    <location>
        <begin position="213"/>
        <end position="270"/>
    </location>
</feature>
<sequence>MATPLRPEELVDNAVVDANGRKIGKVGTVYLSDESRQPEWVTVRTGLFGMKESFVPLQGAHMEADGVHVSVSKDQVSDAPRTDTDTDLTGTESAELYRHYDLPAPRAAMPEEHGGTARDTGMREGVEPRGEPEPRPGMAGAAGAGTAGAAGTAGTAGATGTAGTPGTTGPAEGEPMVRSEEHLHARTEDVETGRVRLRKYVVTEEEQVTVPVSHEEVRLEREPVGEAERGEGGRIGEEEQEVTLHRERAKVTKETEPVEKVRLGKERVTEQETVSGEVRKERFDVEQDTTETGEGRRRET</sequence>
<dbReference type="RefSeq" id="WP_081190833.1">
    <property type="nucleotide sequence ID" value="NZ_MWIH01000003.1"/>
</dbReference>